<reference evidence="1 2" key="1">
    <citation type="submission" date="2016-10" db="EMBL/GenBank/DDBJ databases">
        <authorList>
            <person name="de Groot N.N."/>
        </authorList>
    </citation>
    <scope>NUCLEOTIDE SEQUENCE [LARGE SCALE GENOMIC DNA]</scope>
    <source>
        <strain evidence="1 2">ATCC 35958</strain>
    </source>
</reference>
<dbReference type="AlphaFoldDB" id="A0A1H9KT90"/>
<keyword evidence="2" id="KW-1185">Reference proteome</keyword>
<evidence type="ECO:0000313" key="1">
    <source>
        <dbReference type="EMBL" id="SER02105.1"/>
    </source>
</evidence>
<gene>
    <name evidence="1" type="ORF">SAMN02982919_01648</name>
</gene>
<name>A0A1H9KT90_9BURK</name>
<organism evidence="1 2">
    <name type="scientific">Giesbergeria anulus</name>
    <dbReference type="NCBI Taxonomy" id="180197"/>
    <lineage>
        <taxon>Bacteria</taxon>
        <taxon>Pseudomonadati</taxon>
        <taxon>Pseudomonadota</taxon>
        <taxon>Betaproteobacteria</taxon>
        <taxon>Burkholderiales</taxon>
        <taxon>Comamonadaceae</taxon>
        <taxon>Giesbergeria</taxon>
    </lineage>
</organism>
<protein>
    <submittedName>
        <fullName evidence="1">Uncharacterized protein</fullName>
    </submittedName>
</protein>
<proteinExistence type="predicted"/>
<evidence type="ECO:0000313" key="2">
    <source>
        <dbReference type="Proteomes" id="UP000199766"/>
    </source>
</evidence>
<dbReference type="EMBL" id="FOGD01000003">
    <property type="protein sequence ID" value="SER02105.1"/>
    <property type="molecule type" value="Genomic_DNA"/>
</dbReference>
<accession>A0A1H9KT90</accession>
<sequence length="102" mass="11792">MFRGFSCFCYPWRFDGSIMMICTAVTPERVGLCGLPIDLDSSYAINRFYFFHFRTMYRGHLALRGPDDPDVLFYFQQLRFYAACLIAAMPSTGNFLSIIDRG</sequence>
<dbReference type="Proteomes" id="UP000199766">
    <property type="component" value="Unassembled WGS sequence"/>
</dbReference>